<name>A0A4Y2FUW0_ARAVE</name>
<sequence>MALSDGTKEAIYLRKFLNELSDADLKSMRLLSDSKEAIKLAEILIFPRRAKHINIRHNFVREALNNNDVDIKFISTEDMASDVLSKPFPSPKHYKCLEALGIECTDKYFRLERLGTAYFATMSLFLYLFFVSFQTELRPRWPRVKVPASEPKAPCWRPNSNTEPPCNGPVEHKIIRMEPNVSRWCGAEA</sequence>
<dbReference type="AlphaFoldDB" id="A0A4Y2FUW0"/>
<evidence type="ECO:0000256" key="1">
    <source>
        <dbReference type="SAM" id="Phobius"/>
    </source>
</evidence>
<dbReference type="OrthoDB" id="6436874at2759"/>
<dbReference type="EMBL" id="BGPR01001087">
    <property type="protein sequence ID" value="GBM45063.1"/>
    <property type="molecule type" value="Genomic_DNA"/>
</dbReference>
<organism evidence="2 3">
    <name type="scientific">Araneus ventricosus</name>
    <name type="common">Orbweaver spider</name>
    <name type="synonym">Epeira ventricosa</name>
    <dbReference type="NCBI Taxonomy" id="182803"/>
    <lineage>
        <taxon>Eukaryota</taxon>
        <taxon>Metazoa</taxon>
        <taxon>Ecdysozoa</taxon>
        <taxon>Arthropoda</taxon>
        <taxon>Chelicerata</taxon>
        <taxon>Arachnida</taxon>
        <taxon>Araneae</taxon>
        <taxon>Araneomorphae</taxon>
        <taxon>Entelegynae</taxon>
        <taxon>Araneoidea</taxon>
        <taxon>Araneidae</taxon>
        <taxon>Araneus</taxon>
    </lineage>
</organism>
<evidence type="ECO:0000313" key="2">
    <source>
        <dbReference type="EMBL" id="GBM45063.1"/>
    </source>
</evidence>
<gene>
    <name evidence="2" type="ORF">AVEN_98906_1</name>
</gene>
<comment type="caution">
    <text evidence="2">The sequence shown here is derived from an EMBL/GenBank/DDBJ whole genome shotgun (WGS) entry which is preliminary data.</text>
</comment>
<accession>A0A4Y2FUW0</accession>
<protein>
    <recommendedName>
        <fullName evidence="4">Retrovirus-related Pol polyprotein from transposon TNT 1-94</fullName>
    </recommendedName>
</protein>
<dbReference type="Proteomes" id="UP000499080">
    <property type="component" value="Unassembled WGS sequence"/>
</dbReference>
<keyword evidence="1" id="KW-0812">Transmembrane</keyword>
<feature type="transmembrane region" description="Helical" evidence="1">
    <location>
        <begin position="115"/>
        <end position="133"/>
    </location>
</feature>
<proteinExistence type="predicted"/>
<keyword evidence="1" id="KW-0472">Membrane</keyword>
<dbReference type="CDD" id="cd09272">
    <property type="entry name" value="RNase_HI_RT_Ty1"/>
    <property type="match status" value="1"/>
</dbReference>
<evidence type="ECO:0008006" key="4">
    <source>
        <dbReference type="Google" id="ProtNLM"/>
    </source>
</evidence>
<keyword evidence="3" id="KW-1185">Reference proteome</keyword>
<reference evidence="2 3" key="1">
    <citation type="journal article" date="2019" name="Sci. Rep.">
        <title>Orb-weaving spider Araneus ventricosus genome elucidates the spidroin gene catalogue.</title>
        <authorList>
            <person name="Kono N."/>
            <person name="Nakamura H."/>
            <person name="Ohtoshi R."/>
            <person name="Moran D.A.P."/>
            <person name="Shinohara A."/>
            <person name="Yoshida Y."/>
            <person name="Fujiwara M."/>
            <person name="Mori M."/>
            <person name="Tomita M."/>
            <person name="Arakawa K."/>
        </authorList>
    </citation>
    <scope>NUCLEOTIDE SEQUENCE [LARGE SCALE GENOMIC DNA]</scope>
</reference>
<evidence type="ECO:0000313" key="3">
    <source>
        <dbReference type="Proteomes" id="UP000499080"/>
    </source>
</evidence>
<keyword evidence="1" id="KW-1133">Transmembrane helix</keyword>